<feature type="transmembrane region" description="Helical" evidence="9">
    <location>
        <begin position="101"/>
        <end position="124"/>
    </location>
</feature>
<evidence type="ECO:0000256" key="4">
    <source>
        <dbReference type="ARBA" id="ARBA00022475"/>
    </source>
</evidence>
<evidence type="ECO:0000256" key="5">
    <source>
        <dbReference type="ARBA" id="ARBA00022692"/>
    </source>
</evidence>
<feature type="transmembrane region" description="Helical" evidence="9">
    <location>
        <begin position="45"/>
        <end position="68"/>
    </location>
</feature>
<evidence type="ECO:0000256" key="7">
    <source>
        <dbReference type="ARBA" id="ARBA00023136"/>
    </source>
</evidence>
<dbReference type="GO" id="GO:0005886">
    <property type="term" value="C:plasma membrane"/>
    <property type="evidence" value="ECO:0007669"/>
    <property type="project" value="UniProtKB-SubCell"/>
</dbReference>
<keyword evidence="4" id="KW-1003">Cell membrane</keyword>
<comment type="similarity">
    <text evidence="2">Belongs to the autoinducer-2 exporter (AI-2E) (TC 2.A.86) family.</text>
</comment>
<feature type="transmembrane region" description="Helical" evidence="9">
    <location>
        <begin position="74"/>
        <end position="94"/>
    </location>
</feature>
<dbReference type="InterPro" id="IPR002549">
    <property type="entry name" value="AI-2E-like"/>
</dbReference>
<evidence type="ECO:0000256" key="1">
    <source>
        <dbReference type="ARBA" id="ARBA00004651"/>
    </source>
</evidence>
<dbReference type="AlphaFoldDB" id="A0A542YSZ7"/>
<feature type="transmembrane region" description="Helical" evidence="9">
    <location>
        <begin position="179"/>
        <end position="208"/>
    </location>
</feature>
<keyword evidence="5 9" id="KW-0812">Transmembrane</keyword>
<evidence type="ECO:0000256" key="6">
    <source>
        <dbReference type="ARBA" id="ARBA00022989"/>
    </source>
</evidence>
<dbReference type="Proteomes" id="UP000319516">
    <property type="component" value="Unassembled WGS sequence"/>
</dbReference>
<keyword evidence="11" id="KW-1185">Reference proteome</keyword>
<feature type="transmembrane region" description="Helical" evidence="9">
    <location>
        <begin position="340"/>
        <end position="373"/>
    </location>
</feature>
<protein>
    <submittedName>
        <fullName evidence="10">Putative PurR-regulated permease PerM</fullName>
    </submittedName>
</protein>
<evidence type="ECO:0000256" key="2">
    <source>
        <dbReference type="ARBA" id="ARBA00009773"/>
    </source>
</evidence>
<keyword evidence="6 9" id="KW-1133">Transmembrane helix</keyword>
<dbReference type="RefSeq" id="WP_141785254.1">
    <property type="nucleotide sequence ID" value="NZ_BAAAIK010000010.1"/>
</dbReference>
<evidence type="ECO:0000313" key="10">
    <source>
        <dbReference type="EMBL" id="TQL51223.1"/>
    </source>
</evidence>
<evidence type="ECO:0000256" key="8">
    <source>
        <dbReference type="SAM" id="MobiDB-lite"/>
    </source>
</evidence>
<feature type="region of interest" description="Disordered" evidence="8">
    <location>
        <begin position="1"/>
        <end position="22"/>
    </location>
</feature>
<dbReference type="PANTHER" id="PTHR21716:SF53">
    <property type="entry name" value="PERMEASE PERM-RELATED"/>
    <property type="match status" value="1"/>
</dbReference>
<keyword evidence="3" id="KW-0813">Transport</keyword>
<reference evidence="10 11" key="1">
    <citation type="submission" date="2019-06" db="EMBL/GenBank/DDBJ databases">
        <title>Sequencing the genomes of 1000 actinobacteria strains.</title>
        <authorList>
            <person name="Klenk H.-P."/>
        </authorList>
    </citation>
    <scope>NUCLEOTIDE SEQUENCE [LARGE SCALE GENOMIC DNA]</scope>
    <source>
        <strain evidence="10 11">DSM 12335</strain>
    </source>
</reference>
<keyword evidence="7 9" id="KW-0472">Membrane</keyword>
<gene>
    <name evidence="10" type="ORF">FB467_2361</name>
</gene>
<dbReference type="OrthoDB" id="9784366at2"/>
<evidence type="ECO:0000313" key="11">
    <source>
        <dbReference type="Proteomes" id="UP000319516"/>
    </source>
</evidence>
<organism evidence="10 11">
    <name type="scientific">Ornithinicoccus hortensis</name>
    <dbReference type="NCBI Taxonomy" id="82346"/>
    <lineage>
        <taxon>Bacteria</taxon>
        <taxon>Bacillati</taxon>
        <taxon>Actinomycetota</taxon>
        <taxon>Actinomycetes</taxon>
        <taxon>Micrococcales</taxon>
        <taxon>Intrasporangiaceae</taxon>
        <taxon>Ornithinicoccus</taxon>
    </lineage>
</organism>
<feature type="transmembrane region" description="Helical" evidence="9">
    <location>
        <begin position="286"/>
        <end position="319"/>
    </location>
</feature>
<sequence length="447" mass="46694">MSNEPAEASESPSASGLDHGPYGSPAPLDNTGTDRAVVLGYGFRVLAAWSGRFILIAIAGAILLWLLAQAWVGVFPVILALIVATVLWPPVAWLRAHRFPPALAAATALLGAIVLIVGVLASIAPSVVSQASDVVDSASEGLVQLREYVSGPPLELDNDQLDDWVDQAVAFLQGRASDIAAGVFTGVSAVGSGLVTMGLVLVLTFFFIKDGPNFLPWVRRNGGRTVGRHLTEVLTRVWRTLGGFIRTQAIVSAVDAIFIGIGLLFLQVPLALALAVLTFFGGFIPIVGAFVAGTLAVLVALVTNGWQTALAVLVLIIVVQQVEGNLLQPFLQGRSMKLHAAIILLAVAAGGTLFGIAGAFLAVPVAASLVVVLRYLGEQVDLVSGDISVADVQFATPEGALLAEQASQDAARFAEELGADDDPEAEWIVPVRQGGPLGWIKRLFGRG</sequence>
<comment type="caution">
    <text evidence="10">The sequence shown here is derived from an EMBL/GenBank/DDBJ whole genome shotgun (WGS) entry which is preliminary data.</text>
</comment>
<name>A0A542YSZ7_9MICO</name>
<dbReference type="PANTHER" id="PTHR21716">
    <property type="entry name" value="TRANSMEMBRANE PROTEIN"/>
    <property type="match status" value="1"/>
</dbReference>
<comment type="subcellular location">
    <subcellularLocation>
        <location evidence="1">Cell membrane</location>
        <topology evidence="1">Multi-pass membrane protein</topology>
    </subcellularLocation>
</comment>
<dbReference type="EMBL" id="VFOP01000001">
    <property type="protein sequence ID" value="TQL51223.1"/>
    <property type="molecule type" value="Genomic_DNA"/>
</dbReference>
<proteinExistence type="inferred from homology"/>
<dbReference type="GO" id="GO:0055085">
    <property type="term" value="P:transmembrane transport"/>
    <property type="evidence" value="ECO:0007669"/>
    <property type="project" value="TreeGrafter"/>
</dbReference>
<feature type="compositionally biased region" description="Low complexity" evidence="8">
    <location>
        <begin position="1"/>
        <end position="15"/>
    </location>
</feature>
<dbReference type="Pfam" id="PF01594">
    <property type="entry name" value="AI-2E_transport"/>
    <property type="match status" value="1"/>
</dbReference>
<evidence type="ECO:0000256" key="3">
    <source>
        <dbReference type="ARBA" id="ARBA00022448"/>
    </source>
</evidence>
<evidence type="ECO:0000256" key="9">
    <source>
        <dbReference type="SAM" id="Phobius"/>
    </source>
</evidence>
<accession>A0A542YSZ7</accession>